<organism evidence="1 2">
    <name type="scientific">Laribacter hongkongensis</name>
    <dbReference type="NCBI Taxonomy" id="168471"/>
    <lineage>
        <taxon>Bacteria</taxon>
        <taxon>Pseudomonadati</taxon>
        <taxon>Pseudomonadota</taxon>
        <taxon>Betaproteobacteria</taxon>
        <taxon>Neisseriales</taxon>
        <taxon>Aquaspirillaceae</taxon>
        <taxon>Laribacter</taxon>
    </lineage>
</organism>
<evidence type="ECO:0000313" key="2">
    <source>
        <dbReference type="Proteomes" id="UP000197424"/>
    </source>
</evidence>
<evidence type="ECO:0000313" key="1">
    <source>
        <dbReference type="EMBL" id="ASJ24327.1"/>
    </source>
</evidence>
<dbReference type="Proteomes" id="UP000197424">
    <property type="component" value="Chromosome"/>
</dbReference>
<dbReference type="AlphaFoldDB" id="A0A248LHV3"/>
<proteinExistence type="predicted"/>
<gene>
    <name evidence="1" type="ORF">LHGZ1_1496</name>
</gene>
<dbReference type="EMBL" id="CP022115">
    <property type="protein sequence ID" value="ASJ24327.1"/>
    <property type="molecule type" value="Genomic_DNA"/>
</dbReference>
<dbReference type="Pfam" id="PF10109">
    <property type="entry name" value="Phage_TAC_7"/>
    <property type="match status" value="1"/>
</dbReference>
<accession>A0A248LHV3</accession>
<sequence>MNKTILLDTPIQRGDTTISEITLTKPLAGALRGCSLASVLQMEVDALTKVIPRISNPALTEAEVQRLDPADLMQIGTEVAGFLVPKRLMQADSRPE</sequence>
<name>A0A248LHV3_9NEIS</name>
<reference evidence="2" key="1">
    <citation type="submission" date="2017-06" db="EMBL/GenBank/DDBJ databases">
        <title>Whole genome sequence of Laribacter hongkongensis LHGZ1.</title>
        <authorList>
            <person name="Chen D."/>
            <person name="Wu H."/>
            <person name="Chen J."/>
        </authorList>
    </citation>
    <scope>NUCLEOTIDE SEQUENCE [LARGE SCALE GENOMIC DNA]</scope>
    <source>
        <strain evidence="2">LHGZ1</strain>
    </source>
</reference>
<dbReference type="RefSeq" id="WP_088860671.1">
    <property type="nucleotide sequence ID" value="NZ_CP022115.1"/>
</dbReference>
<protein>
    <submittedName>
        <fullName evidence="1">Mu-like prophage FluMu protein gp41</fullName>
    </submittedName>
</protein>
<dbReference type="InterPro" id="IPR019289">
    <property type="entry name" value="Phage_tail_E/E"/>
</dbReference>
<dbReference type="OrthoDB" id="7366507at2"/>